<name>A0A5Q2QEC5_9GAMM</name>
<dbReference type="Gene3D" id="3.30.70.270">
    <property type="match status" value="1"/>
</dbReference>
<keyword evidence="1" id="KW-0472">Membrane</keyword>
<organism evidence="3 4">
    <name type="scientific">Litorivicinus lipolyticus</name>
    <dbReference type="NCBI Taxonomy" id="418701"/>
    <lineage>
        <taxon>Bacteria</taxon>
        <taxon>Pseudomonadati</taxon>
        <taxon>Pseudomonadota</taxon>
        <taxon>Gammaproteobacteria</taxon>
        <taxon>Oceanospirillales</taxon>
        <taxon>Litorivicinaceae</taxon>
        <taxon>Litorivicinus</taxon>
    </lineage>
</organism>
<dbReference type="InterPro" id="IPR000160">
    <property type="entry name" value="GGDEF_dom"/>
</dbReference>
<dbReference type="Proteomes" id="UP000388235">
    <property type="component" value="Chromosome"/>
</dbReference>
<evidence type="ECO:0000256" key="1">
    <source>
        <dbReference type="SAM" id="Phobius"/>
    </source>
</evidence>
<accession>A0A5Q2QEC5</accession>
<dbReference type="PROSITE" id="PS50887">
    <property type="entry name" value="GGDEF"/>
    <property type="match status" value="1"/>
</dbReference>
<dbReference type="InterPro" id="IPR029787">
    <property type="entry name" value="Nucleotide_cyclase"/>
</dbReference>
<dbReference type="OrthoDB" id="420409at2"/>
<protein>
    <submittedName>
        <fullName evidence="3">Diguanylate cyclase</fullName>
    </submittedName>
</protein>
<keyword evidence="1" id="KW-0812">Transmembrane</keyword>
<evidence type="ECO:0000313" key="4">
    <source>
        <dbReference type="Proteomes" id="UP000388235"/>
    </source>
</evidence>
<gene>
    <name evidence="3" type="ORF">GH975_07095</name>
</gene>
<evidence type="ECO:0000313" key="3">
    <source>
        <dbReference type="EMBL" id="QGG80347.1"/>
    </source>
</evidence>
<dbReference type="SUPFAM" id="SSF55073">
    <property type="entry name" value="Nucleotide cyclase"/>
    <property type="match status" value="1"/>
</dbReference>
<dbReference type="PANTHER" id="PTHR33121:SF70">
    <property type="entry name" value="SIGNALING PROTEIN YKOW"/>
    <property type="match status" value="1"/>
</dbReference>
<dbReference type="KEGG" id="llp:GH975_07095"/>
<evidence type="ECO:0000259" key="2">
    <source>
        <dbReference type="PROSITE" id="PS50887"/>
    </source>
</evidence>
<dbReference type="RefSeq" id="WP_153713851.1">
    <property type="nucleotide sequence ID" value="NZ_CP045871.1"/>
</dbReference>
<dbReference type="InterPro" id="IPR050706">
    <property type="entry name" value="Cyclic-di-GMP_PDE-like"/>
</dbReference>
<dbReference type="AlphaFoldDB" id="A0A5Q2QEC5"/>
<reference evidence="3 4" key="1">
    <citation type="submission" date="2019-11" db="EMBL/GenBank/DDBJ databases">
        <authorList>
            <person name="Khan S.A."/>
            <person name="Jeon C.O."/>
            <person name="Chun B.H."/>
        </authorList>
    </citation>
    <scope>NUCLEOTIDE SEQUENCE [LARGE SCALE GENOMIC DNA]</scope>
    <source>
        <strain evidence="3 4">IMCC 1097</strain>
    </source>
</reference>
<feature type="transmembrane region" description="Helical" evidence="1">
    <location>
        <begin position="7"/>
        <end position="28"/>
    </location>
</feature>
<proteinExistence type="predicted"/>
<dbReference type="CDD" id="cd01949">
    <property type="entry name" value="GGDEF"/>
    <property type="match status" value="1"/>
</dbReference>
<dbReference type="EMBL" id="CP045871">
    <property type="protein sequence ID" value="QGG80347.1"/>
    <property type="molecule type" value="Genomic_DNA"/>
</dbReference>
<dbReference type="Pfam" id="PF00990">
    <property type="entry name" value="GGDEF"/>
    <property type="match status" value="1"/>
</dbReference>
<dbReference type="InterPro" id="IPR043128">
    <property type="entry name" value="Rev_trsase/Diguanyl_cyclase"/>
</dbReference>
<keyword evidence="4" id="KW-1185">Reference proteome</keyword>
<dbReference type="SMART" id="SM00267">
    <property type="entry name" value="GGDEF"/>
    <property type="match status" value="1"/>
</dbReference>
<sequence>MTNLRMLALFSSAIVPAVLSAIVVVAIAPISLKWLGAVCLVCSLVVFPALWIRWATEDRSSWSQLGAWLTALAQGNSGSMPRVPAPIQPAIAEVSDAFALQAERISHLALVDSTTGLLSRNGFVRRLRDEHERATRFNRSLAVLSLTVTGDGLIDSAGTQSLGHRLASYARHVDLLARVGERRFALMLPETHLVGAQELARRLASDLARDQSLPVAVGVAVFPEHAGNAERLLRCAEIAAESTLDSGASVGTFSETALDDA</sequence>
<feature type="domain" description="GGDEF" evidence="2">
    <location>
        <begin position="139"/>
        <end position="256"/>
    </location>
</feature>
<feature type="transmembrane region" description="Helical" evidence="1">
    <location>
        <begin position="34"/>
        <end position="52"/>
    </location>
</feature>
<dbReference type="GO" id="GO:0071111">
    <property type="term" value="F:cyclic-guanylate-specific phosphodiesterase activity"/>
    <property type="evidence" value="ECO:0007669"/>
    <property type="project" value="InterPro"/>
</dbReference>
<keyword evidence="1" id="KW-1133">Transmembrane helix</keyword>
<dbReference type="PANTHER" id="PTHR33121">
    <property type="entry name" value="CYCLIC DI-GMP PHOSPHODIESTERASE PDEF"/>
    <property type="match status" value="1"/>
</dbReference>